<reference evidence="3" key="1">
    <citation type="journal article" date="2019" name="Sci. Rep.">
        <title>Draft genome of Tanacetum cinerariifolium, the natural source of mosquito coil.</title>
        <authorList>
            <person name="Yamashiro T."/>
            <person name="Shiraishi A."/>
            <person name="Satake H."/>
            <person name="Nakayama K."/>
        </authorList>
    </citation>
    <scope>NUCLEOTIDE SEQUENCE</scope>
</reference>
<dbReference type="EMBL" id="BKCJ010007138">
    <property type="protein sequence ID" value="GEU75731.1"/>
    <property type="molecule type" value="Genomic_DNA"/>
</dbReference>
<feature type="transmembrane region" description="Helical" evidence="2">
    <location>
        <begin position="33"/>
        <end position="54"/>
    </location>
</feature>
<organism evidence="3">
    <name type="scientific">Tanacetum cinerariifolium</name>
    <name type="common">Dalmatian daisy</name>
    <name type="synonym">Chrysanthemum cinerariifolium</name>
    <dbReference type="NCBI Taxonomy" id="118510"/>
    <lineage>
        <taxon>Eukaryota</taxon>
        <taxon>Viridiplantae</taxon>
        <taxon>Streptophyta</taxon>
        <taxon>Embryophyta</taxon>
        <taxon>Tracheophyta</taxon>
        <taxon>Spermatophyta</taxon>
        <taxon>Magnoliopsida</taxon>
        <taxon>eudicotyledons</taxon>
        <taxon>Gunneridae</taxon>
        <taxon>Pentapetalae</taxon>
        <taxon>asterids</taxon>
        <taxon>campanulids</taxon>
        <taxon>Asterales</taxon>
        <taxon>Asteraceae</taxon>
        <taxon>Asteroideae</taxon>
        <taxon>Anthemideae</taxon>
        <taxon>Anthemidinae</taxon>
        <taxon>Tanacetum</taxon>
    </lineage>
</organism>
<proteinExistence type="predicted"/>
<sequence>MDVFDCFMVIAAPIISISLDSSKENVGFHAPRGILFSTILAIILVILEVLIAPANPIVAPEDSFPTKQRPERHESLTPSSEFPLAPIIASLGIHSSSSSSSSNSSSDISSGSSLNSLSDSSLVHSLSQSHSGPSTRVASPRLWRGTYGDGTPDADIVADLGINKGVGAYTEDGIDFDVEVATSDIKEDEEEFEAKASEGGMMEIDMCSRCGGLFNDGNCQHCTNVIFEDEPVYDSNLDSYNETPNFSYPPSPPQTSSSNQLHCFRCGDSLEEGERCQRCTCKWCGYGLREGFCWFCASRDGNSFINAPNLNSFNDPPNVFTHPPQLQYESNSYYRNERVDIHYRRESTIPMNEIISQIPPSIVITPILPTKEPKDSLIMGDEDLNTIPKKESDEVIKSSVEDLVPIPSESEDTSESNSECDLPSCDDFSPINVSEGKFMTFSNPLFVSNDDFTSSDDESLSNEDVPEDNLKIYSNPFFEFDDEYISSEVNPLFNEVLEDIENKDSYDSNLDEPDLLVTPLSDANEDECFDPGDERLSFYFTVIHLLL</sequence>
<evidence type="ECO:0000313" key="3">
    <source>
        <dbReference type="EMBL" id="GEU75731.1"/>
    </source>
</evidence>
<accession>A0A6L2MNY3</accession>
<name>A0A6L2MNY3_TANCI</name>
<protein>
    <submittedName>
        <fullName evidence="3">Uncharacterized protein</fullName>
    </submittedName>
</protein>
<keyword evidence="2" id="KW-1133">Transmembrane helix</keyword>
<gene>
    <name evidence="3" type="ORF">Tci_047709</name>
</gene>
<evidence type="ECO:0000256" key="1">
    <source>
        <dbReference type="SAM" id="MobiDB-lite"/>
    </source>
</evidence>
<feature type="region of interest" description="Disordered" evidence="1">
    <location>
        <begin position="124"/>
        <end position="144"/>
    </location>
</feature>
<keyword evidence="2" id="KW-0472">Membrane</keyword>
<dbReference type="AlphaFoldDB" id="A0A6L2MNY3"/>
<comment type="caution">
    <text evidence="3">The sequence shown here is derived from an EMBL/GenBank/DDBJ whole genome shotgun (WGS) entry which is preliminary data.</text>
</comment>
<evidence type="ECO:0000256" key="2">
    <source>
        <dbReference type="SAM" id="Phobius"/>
    </source>
</evidence>
<keyword evidence="2" id="KW-0812">Transmembrane</keyword>